<evidence type="ECO:0000313" key="2">
    <source>
        <dbReference type="Proteomes" id="UP000683418"/>
    </source>
</evidence>
<reference evidence="1 2" key="1">
    <citation type="submission" date="2020-09" db="EMBL/GenBank/DDBJ databases">
        <authorList>
            <person name="Feng X."/>
            <person name="Yan W."/>
            <person name="Jiao N."/>
            <person name="Zhang R."/>
        </authorList>
    </citation>
    <scope>NUCLEOTIDE SEQUENCE [LARGE SCALE GENOMIC DNA]</scope>
</reference>
<gene>
    <name evidence="1" type="ORF">vBAmePR8F_gp02</name>
</gene>
<name>A0A8E4W6R4_9CAUD</name>
<dbReference type="Proteomes" id="UP000683418">
    <property type="component" value="Segment"/>
</dbReference>
<sequence>MTLEQELALAALRHEEIRTEVVDGTALLNDLDRPSVVINDTVIEYDEILDDDLDW</sequence>
<dbReference type="EMBL" id="MW043865">
    <property type="protein sequence ID" value="QPI17662.1"/>
    <property type="molecule type" value="Genomic_DNA"/>
</dbReference>
<evidence type="ECO:0000313" key="1">
    <source>
        <dbReference type="EMBL" id="QPI17662.1"/>
    </source>
</evidence>
<keyword evidence="2" id="KW-1185">Reference proteome</keyword>
<protein>
    <submittedName>
        <fullName evidence="1">Uncharacterized protein</fullName>
    </submittedName>
</protein>
<accession>A0A8E4W6R4</accession>
<proteinExistence type="predicted"/>
<organism evidence="1 2">
    <name type="scientific">Alteromonas phage vB_AmeP_R8W</name>
    <dbReference type="NCBI Taxonomy" id="2774152"/>
    <lineage>
        <taxon>Viruses</taxon>
        <taxon>Duplodnaviria</taxon>
        <taxon>Heunggongvirae</taxon>
        <taxon>Uroviricota</taxon>
        <taxon>Caudoviricetes</taxon>
        <taxon>Autographivirales</taxon>
        <taxon>Foturvirus</taxon>
        <taxon>Foturvirus R8W</taxon>
    </lineage>
</organism>